<evidence type="ECO:0000256" key="1">
    <source>
        <dbReference type="SAM" id="MobiDB-lite"/>
    </source>
</evidence>
<feature type="region of interest" description="Disordered" evidence="1">
    <location>
        <begin position="146"/>
        <end position="187"/>
    </location>
</feature>
<evidence type="ECO:0008006" key="4">
    <source>
        <dbReference type="Google" id="ProtNLM"/>
    </source>
</evidence>
<dbReference type="EMBL" id="QZEY01000002">
    <property type="protein sequence ID" value="RJL34553.1"/>
    <property type="molecule type" value="Genomic_DNA"/>
</dbReference>
<gene>
    <name evidence="2" type="ORF">D5H75_09115</name>
</gene>
<evidence type="ECO:0000313" key="3">
    <source>
        <dbReference type="Proteomes" id="UP000265768"/>
    </source>
</evidence>
<sequence>MLALAAAAACGISPTGPWTAGEQLVGSGRQAVNQIYFLKDGELHPVLRAGLDPGRVMVIGQLLQGPSEDELRDGVTTQVSLPHYGPVTWDHAGEVMTLRIWDDRLLRLSRPALAQLACTATAVPGVSRLEIQGSTGKPTAYTCEDFKDLAPRGKRAGSGATPRPEGARLPGAGTAPEQGTAPGDGLP</sequence>
<evidence type="ECO:0000313" key="2">
    <source>
        <dbReference type="EMBL" id="RJL34553.1"/>
    </source>
</evidence>
<reference evidence="2 3" key="1">
    <citation type="submission" date="2018-09" db="EMBL/GenBank/DDBJ databases">
        <title>YIM 75507 draft genome.</title>
        <authorList>
            <person name="Tang S."/>
            <person name="Feng Y."/>
        </authorList>
    </citation>
    <scope>NUCLEOTIDE SEQUENCE [LARGE SCALE GENOMIC DNA]</scope>
    <source>
        <strain evidence="2 3">YIM 75507</strain>
    </source>
</reference>
<accession>A0A3A4AZJ8</accession>
<comment type="caution">
    <text evidence="2">The sequence shown here is derived from an EMBL/GenBank/DDBJ whole genome shotgun (WGS) entry which is preliminary data.</text>
</comment>
<protein>
    <recommendedName>
        <fullName evidence="4">GerMN domain-containing protein</fullName>
    </recommendedName>
</protein>
<organism evidence="2 3">
    <name type="scientific">Bailinhaonella thermotolerans</name>
    <dbReference type="NCBI Taxonomy" id="1070861"/>
    <lineage>
        <taxon>Bacteria</taxon>
        <taxon>Bacillati</taxon>
        <taxon>Actinomycetota</taxon>
        <taxon>Actinomycetes</taxon>
        <taxon>Streptosporangiales</taxon>
        <taxon>Streptosporangiaceae</taxon>
        <taxon>Bailinhaonella</taxon>
    </lineage>
</organism>
<proteinExistence type="predicted"/>
<keyword evidence="3" id="KW-1185">Reference proteome</keyword>
<dbReference type="AlphaFoldDB" id="A0A3A4AZJ8"/>
<name>A0A3A4AZJ8_9ACTN</name>
<dbReference type="Proteomes" id="UP000265768">
    <property type="component" value="Unassembled WGS sequence"/>
</dbReference>